<reference evidence="2" key="1">
    <citation type="journal article" date="2019" name="Int. J. Syst. Evol. Microbiol.">
        <title>The Global Catalogue of Microorganisms (GCM) 10K type strain sequencing project: providing services to taxonomists for standard genome sequencing and annotation.</title>
        <authorList>
            <consortium name="The Broad Institute Genomics Platform"/>
            <consortium name="The Broad Institute Genome Sequencing Center for Infectious Disease"/>
            <person name="Wu L."/>
            <person name="Ma J."/>
        </authorList>
    </citation>
    <scope>NUCLEOTIDE SEQUENCE [LARGE SCALE GENOMIC DNA]</scope>
    <source>
        <strain evidence="2">CGMCC 1.15067</strain>
    </source>
</reference>
<dbReference type="EMBL" id="JBHUGF010000010">
    <property type="protein sequence ID" value="MFD1990098.1"/>
    <property type="molecule type" value="Genomic_DNA"/>
</dbReference>
<evidence type="ECO:0000313" key="2">
    <source>
        <dbReference type="Proteomes" id="UP001597403"/>
    </source>
</evidence>
<dbReference type="Pfam" id="PF24175">
    <property type="entry name" value="SU10_adaptor"/>
    <property type="match status" value="1"/>
</dbReference>
<accession>A0ABW4URD7</accession>
<gene>
    <name evidence="1" type="ORF">ACFSGI_09020</name>
</gene>
<organism evidence="1 2">
    <name type="scientific">Paenibacillus nicotianae</name>
    <dbReference type="NCBI Taxonomy" id="1526551"/>
    <lineage>
        <taxon>Bacteria</taxon>
        <taxon>Bacillati</taxon>
        <taxon>Bacillota</taxon>
        <taxon>Bacilli</taxon>
        <taxon>Bacillales</taxon>
        <taxon>Paenibacillaceae</taxon>
        <taxon>Paenibacillus</taxon>
    </lineage>
</organism>
<protein>
    <submittedName>
        <fullName evidence="1">Uncharacterized protein</fullName>
    </submittedName>
</protein>
<evidence type="ECO:0000313" key="1">
    <source>
        <dbReference type="EMBL" id="MFD1990098.1"/>
    </source>
</evidence>
<dbReference type="InterPro" id="IPR056209">
    <property type="entry name" value="SU10_adaptor"/>
</dbReference>
<dbReference type="Proteomes" id="UP001597403">
    <property type="component" value="Unassembled WGS sequence"/>
</dbReference>
<comment type="caution">
    <text evidence="1">The sequence shown here is derived from an EMBL/GenBank/DDBJ whole genome shotgun (WGS) entry which is preliminary data.</text>
</comment>
<sequence length="158" mass="18072">MAGQELYLLPAPAGDITAVVLKYRPDEYYSQPYGYHSDLGREWYSLEKKQFDQKSGWRPYYYFTAGRIGIHPVPKVDVLYGIKIFHNPVLAPLATADIGKYAETGFDPSFDMLLVYGVLKDMATGGQASEFQAKYQEILNEYITANSGYENYRVRGRW</sequence>
<proteinExistence type="predicted"/>
<keyword evidence="2" id="KW-1185">Reference proteome</keyword>
<name>A0ABW4URD7_9BACL</name>